<keyword evidence="1" id="KW-0472">Membrane</keyword>
<dbReference type="Proteomes" id="UP001597541">
    <property type="component" value="Unassembled WGS sequence"/>
</dbReference>
<evidence type="ECO:0000313" key="2">
    <source>
        <dbReference type="EMBL" id="MFD2612061.1"/>
    </source>
</evidence>
<dbReference type="RefSeq" id="WP_377601264.1">
    <property type="nucleotide sequence ID" value="NZ_JBHUME010000005.1"/>
</dbReference>
<gene>
    <name evidence="2" type="ORF">ACFSUF_06425</name>
</gene>
<evidence type="ECO:0000313" key="3">
    <source>
        <dbReference type="Proteomes" id="UP001597541"/>
    </source>
</evidence>
<sequence>MKLRLLPIAITVILSAGLLFGGWFIYQSVAVENPLTAVVDSTPGVEKAQTSFGDDSIDIQLQLKADANAREVYQHIAREGASIIGGRELKLNVTNKTSPVLEKIWSQGLFQVAEAMETKHYADIPAALEKLAKAHSGLKVSTEMDEDNVYIRLSEGSTSKFVILPRIPAQMGVWTP</sequence>
<proteinExistence type="predicted"/>
<evidence type="ECO:0000256" key="1">
    <source>
        <dbReference type="SAM" id="Phobius"/>
    </source>
</evidence>
<keyword evidence="3" id="KW-1185">Reference proteome</keyword>
<keyword evidence="1" id="KW-1133">Transmembrane helix</keyword>
<feature type="transmembrane region" description="Helical" evidence="1">
    <location>
        <begin position="5"/>
        <end position="26"/>
    </location>
</feature>
<protein>
    <submittedName>
        <fullName evidence="2">Uncharacterized protein</fullName>
    </submittedName>
</protein>
<organism evidence="2 3">
    <name type="scientific">Paenibacillus gansuensis</name>
    <dbReference type="NCBI Taxonomy" id="306542"/>
    <lineage>
        <taxon>Bacteria</taxon>
        <taxon>Bacillati</taxon>
        <taxon>Bacillota</taxon>
        <taxon>Bacilli</taxon>
        <taxon>Bacillales</taxon>
        <taxon>Paenibacillaceae</taxon>
        <taxon>Paenibacillus</taxon>
    </lineage>
</organism>
<keyword evidence="1" id="KW-0812">Transmembrane</keyword>
<dbReference type="EMBL" id="JBHUME010000005">
    <property type="protein sequence ID" value="MFD2612061.1"/>
    <property type="molecule type" value="Genomic_DNA"/>
</dbReference>
<name>A0ABW5PB05_9BACL</name>
<comment type="caution">
    <text evidence="2">The sequence shown here is derived from an EMBL/GenBank/DDBJ whole genome shotgun (WGS) entry which is preliminary data.</text>
</comment>
<accession>A0ABW5PB05</accession>
<reference evidence="3" key="1">
    <citation type="journal article" date="2019" name="Int. J. Syst. Evol. Microbiol.">
        <title>The Global Catalogue of Microorganisms (GCM) 10K type strain sequencing project: providing services to taxonomists for standard genome sequencing and annotation.</title>
        <authorList>
            <consortium name="The Broad Institute Genomics Platform"/>
            <consortium name="The Broad Institute Genome Sequencing Center for Infectious Disease"/>
            <person name="Wu L."/>
            <person name="Ma J."/>
        </authorList>
    </citation>
    <scope>NUCLEOTIDE SEQUENCE [LARGE SCALE GENOMIC DNA]</scope>
    <source>
        <strain evidence="3">KCTC 3950</strain>
    </source>
</reference>